<dbReference type="AlphaFoldDB" id="A0A8T5CUL8"/>
<dbReference type="PANTHER" id="PTHR21248:SF22">
    <property type="entry name" value="PHOSPHOLIPASE D"/>
    <property type="match status" value="1"/>
</dbReference>
<dbReference type="Proteomes" id="UP000678484">
    <property type="component" value="Unassembled WGS sequence"/>
</dbReference>
<dbReference type="EMBL" id="JAERQV010000031">
    <property type="protein sequence ID" value="MBS8126174.1"/>
    <property type="molecule type" value="Genomic_DNA"/>
</dbReference>
<organism evidence="4 6">
    <name type="scientific">Haloferax volcanii</name>
    <name type="common">Halobacterium volcanii</name>
    <dbReference type="NCBI Taxonomy" id="2246"/>
    <lineage>
        <taxon>Archaea</taxon>
        <taxon>Methanobacteriati</taxon>
        <taxon>Methanobacteriota</taxon>
        <taxon>Stenosarchaea group</taxon>
        <taxon>Halobacteria</taxon>
        <taxon>Halobacteriales</taxon>
        <taxon>Haloferacaceae</taxon>
        <taxon>Haloferax</taxon>
    </lineage>
</organism>
<dbReference type="CDD" id="cd00138">
    <property type="entry name" value="PLDc_SF"/>
    <property type="match status" value="1"/>
</dbReference>
<evidence type="ECO:0000313" key="3">
    <source>
        <dbReference type="EMBL" id="MBS8126174.1"/>
    </source>
</evidence>
<dbReference type="GO" id="GO:0030572">
    <property type="term" value="F:phosphatidyltransferase activity"/>
    <property type="evidence" value="ECO:0007669"/>
    <property type="project" value="UniProtKB-ARBA"/>
</dbReference>
<sequence>MESNFSMFDGTPICSDFTAAAVISEPDRLHYLRIGLAILGSTIESDSEEASDHRLAAVVDVPGLPVPVRDRSYSFTRSQLNAVLAAFDERLSPREFNAISSALCNAGFAHEMTTSQGYAHYEIQVVSPLGVLRIIDQLLIANVSAPDVIADSNASSSSAELVATLPADVQSKLPHSVRPIRISIRRYLAEATDTVRIANPYFDDTEHVLNDLAALPRRGVDLKMVTREVDVDNPNQSAVNAIENITGQLSDDERKHLFVRDFYDTNQHDKQIGATHAKAVIIDEQVAYLGSANLTRLSLTGNFELGVLLRGEAVPDLVAVFDAMFDYSRPIPI</sequence>
<evidence type="ECO:0000313" key="4">
    <source>
        <dbReference type="EMBL" id="MBS8130029.1"/>
    </source>
</evidence>
<dbReference type="Proteomes" id="UP000679789">
    <property type="component" value="Unassembled WGS sequence"/>
</dbReference>
<dbReference type="EMBL" id="JAERQX010000031">
    <property type="protein sequence ID" value="MBS8133893.1"/>
    <property type="molecule type" value="Genomic_DNA"/>
</dbReference>
<dbReference type="GeneID" id="8926935"/>
<evidence type="ECO:0000313" key="2">
    <source>
        <dbReference type="EMBL" id="MBS8121164.1"/>
    </source>
</evidence>
<dbReference type="Proteomes" id="UP000679371">
    <property type="component" value="Unassembled WGS sequence"/>
</dbReference>
<proteinExistence type="predicted"/>
<dbReference type="Proteomes" id="UP000676028">
    <property type="component" value="Unassembled WGS sequence"/>
</dbReference>
<dbReference type="Gene3D" id="3.30.870.10">
    <property type="entry name" value="Endonuclease Chain A"/>
    <property type="match status" value="1"/>
</dbReference>
<accession>A0A8T5CUL8</accession>
<dbReference type="PROSITE" id="PS50035">
    <property type="entry name" value="PLD"/>
    <property type="match status" value="1"/>
</dbReference>
<dbReference type="InterPro" id="IPR025202">
    <property type="entry name" value="PLD-like_dom"/>
</dbReference>
<dbReference type="Pfam" id="PF13091">
    <property type="entry name" value="PLDc_2"/>
    <property type="match status" value="1"/>
</dbReference>
<gene>
    <name evidence="2" type="ORF">JK351_18685</name>
    <name evidence="5" type="ORF">JK352_18580</name>
    <name evidence="4" type="ORF">JK353_18590</name>
    <name evidence="3" type="ORF">JK354_18655</name>
</gene>
<dbReference type="EMBL" id="JAERQW010000031">
    <property type="protein sequence ID" value="MBS8130029.1"/>
    <property type="molecule type" value="Genomic_DNA"/>
</dbReference>
<dbReference type="SUPFAM" id="SSF56024">
    <property type="entry name" value="Phospholipase D/nuclease"/>
    <property type="match status" value="1"/>
</dbReference>
<evidence type="ECO:0000313" key="5">
    <source>
        <dbReference type="EMBL" id="MBS8133893.1"/>
    </source>
</evidence>
<dbReference type="InterPro" id="IPR001736">
    <property type="entry name" value="PLipase_D/transphosphatidylase"/>
</dbReference>
<reference evidence="4" key="1">
    <citation type="journal article" date="2021" name="Nat. Microbiol.">
        <title>Cell division in the archaeon Haloferax volcanii relies on two FtsZ proteins with distinct functions in division ring assembly and constriction.</title>
        <authorList>
            <person name="Liao Y."/>
            <person name="Ithurbide S."/>
            <person name="Evenhuis C."/>
            <person name="Loewe J."/>
            <person name="Duggin I.G."/>
        </authorList>
    </citation>
    <scope>NUCLEOTIDE SEQUENCE</scope>
    <source>
        <strain evidence="2">H98</strain>
        <strain evidence="5">ID112 - delta_ftsZ1_delta_ftsZ2</strain>
        <strain evidence="3">ID76 - delta_ftsZ1</strain>
        <strain evidence="4">ID77 - delta_ftsZ2</strain>
    </source>
</reference>
<name>A0A8T5CUL8_HALVO</name>
<dbReference type="GO" id="GO:0032049">
    <property type="term" value="P:cardiolipin biosynthetic process"/>
    <property type="evidence" value="ECO:0007669"/>
    <property type="project" value="UniProtKB-ARBA"/>
</dbReference>
<dbReference type="RefSeq" id="WP_013035705.1">
    <property type="nucleotide sequence ID" value="NZ_JAERQU010000032.1"/>
</dbReference>
<protein>
    <submittedName>
        <fullName evidence="4">Phospholipase D family protein</fullName>
    </submittedName>
</protein>
<evidence type="ECO:0000259" key="1">
    <source>
        <dbReference type="PROSITE" id="PS50035"/>
    </source>
</evidence>
<evidence type="ECO:0000313" key="6">
    <source>
        <dbReference type="Proteomes" id="UP000678484"/>
    </source>
</evidence>
<comment type="caution">
    <text evidence="4">The sequence shown here is derived from an EMBL/GenBank/DDBJ whole genome shotgun (WGS) entry which is preliminary data.</text>
</comment>
<feature type="domain" description="PLD phosphodiesterase" evidence="1">
    <location>
        <begin position="271"/>
        <end position="298"/>
    </location>
</feature>
<dbReference type="PANTHER" id="PTHR21248">
    <property type="entry name" value="CARDIOLIPIN SYNTHASE"/>
    <property type="match status" value="1"/>
</dbReference>
<dbReference type="EMBL" id="JAERQU010000032">
    <property type="protein sequence ID" value="MBS8121164.1"/>
    <property type="molecule type" value="Genomic_DNA"/>
</dbReference>